<name>A0AAD8NWQ4_TARER</name>
<dbReference type="Proteomes" id="UP001229421">
    <property type="component" value="Unassembled WGS sequence"/>
</dbReference>
<gene>
    <name evidence="2" type="ORF">QVD17_18860</name>
</gene>
<evidence type="ECO:0000313" key="2">
    <source>
        <dbReference type="EMBL" id="KAK1423556.1"/>
    </source>
</evidence>
<keyword evidence="1" id="KW-0175">Coiled coil</keyword>
<keyword evidence="3" id="KW-1185">Reference proteome</keyword>
<feature type="coiled-coil region" evidence="1">
    <location>
        <begin position="56"/>
        <end position="86"/>
    </location>
</feature>
<evidence type="ECO:0000313" key="3">
    <source>
        <dbReference type="Proteomes" id="UP001229421"/>
    </source>
</evidence>
<dbReference type="EMBL" id="JAUHHV010000005">
    <property type="protein sequence ID" value="KAK1423556.1"/>
    <property type="molecule type" value="Genomic_DNA"/>
</dbReference>
<comment type="caution">
    <text evidence="2">The sequence shown here is derived from an EMBL/GenBank/DDBJ whole genome shotgun (WGS) entry which is preliminary data.</text>
</comment>
<dbReference type="AlphaFoldDB" id="A0AAD8NWQ4"/>
<organism evidence="2 3">
    <name type="scientific">Tagetes erecta</name>
    <name type="common">African marigold</name>
    <dbReference type="NCBI Taxonomy" id="13708"/>
    <lineage>
        <taxon>Eukaryota</taxon>
        <taxon>Viridiplantae</taxon>
        <taxon>Streptophyta</taxon>
        <taxon>Embryophyta</taxon>
        <taxon>Tracheophyta</taxon>
        <taxon>Spermatophyta</taxon>
        <taxon>Magnoliopsida</taxon>
        <taxon>eudicotyledons</taxon>
        <taxon>Gunneridae</taxon>
        <taxon>Pentapetalae</taxon>
        <taxon>asterids</taxon>
        <taxon>campanulids</taxon>
        <taxon>Asterales</taxon>
        <taxon>Asteraceae</taxon>
        <taxon>Asteroideae</taxon>
        <taxon>Heliantheae alliance</taxon>
        <taxon>Tageteae</taxon>
        <taxon>Tagetes</taxon>
    </lineage>
</organism>
<accession>A0AAD8NWQ4</accession>
<protein>
    <submittedName>
        <fullName evidence="2">Uncharacterized protein</fullName>
    </submittedName>
</protein>
<proteinExistence type="predicted"/>
<reference evidence="2" key="1">
    <citation type="journal article" date="2023" name="bioRxiv">
        <title>Improved chromosome-level genome assembly for marigold (Tagetes erecta).</title>
        <authorList>
            <person name="Jiang F."/>
            <person name="Yuan L."/>
            <person name="Wang S."/>
            <person name="Wang H."/>
            <person name="Xu D."/>
            <person name="Wang A."/>
            <person name="Fan W."/>
        </authorList>
    </citation>
    <scope>NUCLEOTIDE SEQUENCE</scope>
    <source>
        <strain evidence="2">WSJ</strain>
        <tissue evidence="2">Leaf</tissue>
    </source>
</reference>
<evidence type="ECO:0000256" key="1">
    <source>
        <dbReference type="SAM" id="Coils"/>
    </source>
</evidence>
<sequence length="103" mass="11949">MDHQLSDWSSFYKESVSCFEAVIVHHFFKDSPPPPSAYIYLSSLMVEVEDHCRSEMRLLIHQIDKVKRQKQECEQLRAVGQDLEKKGVRSLIRDAQVQVVAVC</sequence>